<protein>
    <submittedName>
        <fullName evidence="2">Uncharacterized protein</fullName>
    </submittedName>
</protein>
<evidence type="ECO:0000313" key="3">
    <source>
        <dbReference type="Proteomes" id="UP000323225"/>
    </source>
</evidence>
<name>A0A5Q6PFJ1_VIBCL</name>
<organism evidence="2 3">
    <name type="scientific">Vibrio cholerae</name>
    <dbReference type="NCBI Taxonomy" id="666"/>
    <lineage>
        <taxon>Bacteria</taxon>
        <taxon>Pseudomonadati</taxon>
        <taxon>Pseudomonadota</taxon>
        <taxon>Gammaproteobacteria</taxon>
        <taxon>Vibrionales</taxon>
        <taxon>Vibrionaceae</taxon>
        <taxon>Vibrio</taxon>
    </lineage>
</organism>
<gene>
    <name evidence="2" type="ORF">F0M16_17810</name>
</gene>
<accession>A0A5Q6PFJ1</accession>
<comment type="caution">
    <text evidence="2">The sequence shown here is derived from an EMBL/GenBank/DDBJ whole genome shotgun (WGS) entry which is preliminary data.</text>
</comment>
<proteinExistence type="predicted"/>
<dbReference type="Proteomes" id="UP000323225">
    <property type="component" value="Unassembled WGS sequence"/>
</dbReference>
<evidence type="ECO:0000313" key="2">
    <source>
        <dbReference type="EMBL" id="KAA1253389.1"/>
    </source>
</evidence>
<feature type="region of interest" description="Disordered" evidence="1">
    <location>
        <begin position="1"/>
        <end position="29"/>
    </location>
</feature>
<dbReference type="EMBL" id="VUAA01000022">
    <property type="protein sequence ID" value="KAA1253389.1"/>
    <property type="molecule type" value="Genomic_DNA"/>
</dbReference>
<sequence length="223" mass="25877">MSVRQSQKDKRRKQRKAKVKKNPSLSNKPSKVIINDVKPKLIEYLRSNDRYMNYFKNLKRGEVYLIATEEVSTNHLILSEDEYCSMMPEGDAEAIKSEFSQLTTEKVVAYTEDDGGFMTYFLNVSEVLSISDLEEVKEQFKKQLQARLEKRYETMTFDEISCHGSKMRFNMELAIDGYPSEIPEGRDPKDYEPLLSRQEYLSGTFDDIIDEVFSEARKASKAA</sequence>
<reference evidence="2 3" key="1">
    <citation type="submission" date="2019-09" db="EMBL/GenBank/DDBJ databases">
        <authorList>
            <person name="Kritzky A."/>
            <person name="Schelkanova E.Y."/>
            <person name="Alkhova Z.V."/>
            <person name="Smirnova N.I."/>
        </authorList>
    </citation>
    <scope>NUCLEOTIDE SEQUENCE [LARGE SCALE GENOMIC DNA]</scope>
    <source>
        <strain evidence="2 3">M1526</strain>
    </source>
</reference>
<evidence type="ECO:0000256" key="1">
    <source>
        <dbReference type="SAM" id="MobiDB-lite"/>
    </source>
</evidence>
<dbReference type="AlphaFoldDB" id="A0A5Q6PFJ1"/>
<feature type="compositionally biased region" description="Basic residues" evidence="1">
    <location>
        <begin position="9"/>
        <end position="21"/>
    </location>
</feature>